<dbReference type="Proteomes" id="UP000437748">
    <property type="component" value="Unassembled WGS sequence"/>
</dbReference>
<keyword evidence="3 9" id="KW-0808">Transferase</keyword>
<reference evidence="9 10" key="1">
    <citation type="submission" date="2019-10" db="EMBL/GenBank/DDBJ databases">
        <title>New species of Slilvanegrellaceae.</title>
        <authorList>
            <person name="Pitt A."/>
            <person name="Hahn M.W."/>
        </authorList>
    </citation>
    <scope>NUCLEOTIDE SEQUENCE [LARGE SCALE GENOMIC DNA]</scope>
    <source>
        <strain evidence="9 10">SP-Ram-0.45-NSY-1</strain>
    </source>
</reference>
<comment type="subcellular location">
    <subcellularLocation>
        <location evidence="1">Membrane</location>
        <topology evidence="1">Multi-pass membrane protein</topology>
    </subcellularLocation>
</comment>
<evidence type="ECO:0000256" key="5">
    <source>
        <dbReference type="ARBA" id="ARBA00022989"/>
    </source>
</evidence>
<dbReference type="OrthoDB" id="9808602at2"/>
<dbReference type="EC" id="2.7.8.31" evidence="9"/>
<dbReference type="Gene3D" id="3.40.50.720">
    <property type="entry name" value="NAD(P)-binding Rossmann-like Domain"/>
    <property type="match status" value="1"/>
</dbReference>
<dbReference type="AlphaFoldDB" id="A0A6N6VSF7"/>
<evidence type="ECO:0000256" key="7">
    <source>
        <dbReference type="SAM" id="Phobius"/>
    </source>
</evidence>
<keyword evidence="10" id="KW-1185">Reference proteome</keyword>
<keyword evidence="6 7" id="KW-0472">Membrane</keyword>
<accession>A0A6N6VSF7</accession>
<comment type="caution">
    <text evidence="9">The sequence shown here is derived from an EMBL/GenBank/DDBJ whole genome shotgun (WGS) entry which is preliminary data.</text>
</comment>
<feature type="domain" description="Bacterial sugar transferase" evidence="8">
    <location>
        <begin position="280"/>
        <end position="463"/>
    </location>
</feature>
<evidence type="ECO:0000256" key="1">
    <source>
        <dbReference type="ARBA" id="ARBA00004141"/>
    </source>
</evidence>
<evidence type="ECO:0000256" key="6">
    <source>
        <dbReference type="ARBA" id="ARBA00023136"/>
    </source>
</evidence>
<organism evidence="9 10">
    <name type="scientific">Silvanigrella paludirubra</name>
    <dbReference type="NCBI Taxonomy" id="2499159"/>
    <lineage>
        <taxon>Bacteria</taxon>
        <taxon>Pseudomonadati</taxon>
        <taxon>Bdellovibrionota</taxon>
        <taxon>Oligoflexia</taxon>
        <taxon>Silvanigrellales</taxon>
        <taxon>Silvanigrellaceae</taxon>
        <taxon>Silvanigrella</taxon>
    </lineage>
</organism>
<keyword evidence="4 7" id="KW-0812">Transmembrane</keyword>
<feature type="transmembrane region" description="Helical" evidence="7">
    <location>
        <begin position="287"/>
        <end position="306"/>
    </location>
</feature>
<sequence>MYRNFLKQNYYYFFLFLIVADVLIISISEFLSSILVLDQVLNFTQIFKNLIVVSIFMFPFLSYFGVYSPFRRANYIQICKKIILAHISFFIVFSTIVYLINQNTFIFKVTWISVFVSISFFMFIFSRLLLLTVLRFLRKRSFNTRSILIIGTGEMAEKIHVRFLEFLWTGYRVIGFINHEQSNEFEQKSFNGVPIYNKPKDLSKWIEEHSVEEIWFALPLSLDGEIKDLLWELRHKPIPKRYVPDMFALNVITSSIGQIEDIPILDLEDSRIIGKSIIIKDILDKSLALIILILISPLMIGIAIAIKVTSKGPIIFKQKRYGIYGNVFNVYKFRSMKMHTEKNIIQQAQKNDPRLTIIGGFLRRTSLDELPQFINVLQGKMSIVGPRPHAVSHNEYYKDLVTLYMQRHLIKPGITGLAQVNGSRGETDTVEKMQKRVDFDMDYIKNWSVFLDLKIIFLTIFKGFFNKNAY</sequence>
<evidence type="ECO:0000313" key="10">
    <source>
        <dbReference type="Proteomes" id="UP000437748"/>
    </source>
</evidence>
<dbReference type="GO" id="GO:0089702">
    <property type="term" value="F:undecaprenyl-phosphate glucose phosphotransferase activity"/>
    <property type="evidence" value="ECO:0007669"/>
    <property type="project" value="UniProtKB-EC"/>
</dbReference>
<protein>
    <submittedName>
        <fullName evidence="9">Undecaprenyl-phosphate glucose phosphotransferase</fullName>
        <ecNumber evidence="9">2.7.8.31</ecNumber>
    </submittedName>
</protein>
<evidence type="ECO:0000313" key="9">
    <source>
        <dbReference type="EMBL" id="KAB8039062.1"/>
    </source>
</evidence>
<dbReference type="Pfam" id="PF02397">
    <property type="entry name" value="Bac_transf"/>
    <property type="match status" value="1"/>
</dbReference>
<dbReference type="InterPro" id="IPR017475">
    <property type="entry name" value="EPS_sugar_tfrase"/>
</dbReference>
<comment type="similarity">
    <text evidence="2">Belongs to the bacterial sugar transferase family.</text>
</comment>
<dbReference type="EMBL" id="WFLM01000003">
    <property type="protein sequence ID" value="KAB8039062.1"/>
    <property type="molecule type" value="Genomic_DNA"/>
</dbReference>
<dbReference type="RefSeq" id="WP_153420461.1">
    <property type="nucleotide sequence ID" value="NZ_WFLM01000003.1"/>
</dbReference>
<evidence type="ECO:0000256" key="3">
    <source>
        <dbReference type="ARBA" id="ARBA00022679"/>
    </source>
</evidence>
<proteinExistence type="inferred from homology"/>
<name>A0A6N6VSF7_9BACT</name>
<dbReference type="Pfam" id="PF13727">
    <property type="entry name" value="CoA_binding_3"/>
    <property type="match status" value="1"/>
</dbReference>
<feature type="transmembrane region" description="Helical" evidence="7">
    <location>
        <begin position="49"/>
        <end position="70"/>
    </location>
</feature>
<gene>
    <name evidence="9" type="ORF">GCL60_09415</name>
</gene>
<keyword evidence="5 7" id="KW-1133">Transmembrane helix</keyword>
<dbReference type="PANTHER" id="PTHR30576">
    <property type="entry name" value="COLANIC BIOSYNTHESIS UDP-GLUCOSE LIPID CARRIER TRANSFERASE"/>
    <property type="match status" value="1"/>
</dbReference>
<evidence type="ECO:0000256" key="4">
    <source>
        <dbReference type="ARBA" id="ARBA00022692"/>
    </source>
</evidence>
<feature type="transmembrane region" description="Helical" evidence="7">
    <location>
        <begin position="12"/>
        <end position="37"/>
    </location>
</feature>
<dbReference type="NCBIfam" id="TIGR03023">
    <property type="entry name" value="WcaJ_sugtrans"/>
    <property type="match status" value="1"/>
</dbReference>
<dbReference type="NCBIfam" id="TIGR03025">
    <property type="entry name" value="EPS_sugtrans"/>
    <property type="match status" value="1"/>
</dbReference>
<dbReference type="InterPro" id="IPR017473">
    <property type="entry name" value="Undecaprenyl-P_gluc_Ptfrase"/>
</dbReference>
<evidence type="ECO:0000256" key="2">
    <source>
        <dbReference type="ARBA" id="ARBA00006464"/>
    </source>
</evidence>
<dbReference type="PANTHER" id="PTHR30576:SF21">
    <property type="entry name" value="UDP-GLUCOSE:UNDECAPRENYL-PHOSPHATE GLUCOSE-1-PHOSPHATE TRANSFERASE"/>
    <property type="match status" value="1"/>
</dbReference>
<dbReference type="GO" id="GO:0009242">
    <property type="term" value="P:colanic acid biosynthetic process"/>
    <property type="evidence" value="ECO:0007669"/>
    <property type="project" value="TreeGrafter"/>
</dbReference>
<feature type="transmembrane region" description="Helical" evidence="7">
    <location>
        <begin position="82"/>
        <end position="100"/>
    </location>
</feature>
<evidence type="ECO:0000259" key="8">
    <source>
        <dbReference type="Pfam" id="PF02397"/>
    </source>
</evidence>
<dbReference type="InterPro" id="IPR003362">
    <property type="entry name" value="Bact_transf"/>
</dbReference>
<dbReference type="GO" id="GO:0016020">
    <property type="term" value="C:membrane"/>
    <property type="evidence" value="ECO:0007669"/>
    <property type="project" value="UniProtKB-SubCell"/>
</dbReference>
<feature type="transmembrane region" description="Helical" evidence="7">
    <location>
        <begin position="112"/>
        <end position="137"/>
    </location>
</feature>